<reference evidence="1" key="1">
    <citation type="journal article" date="2021" name="Environ. Microbiol.">
        <title>Gene family expansions and transcriptome signatures uncover fungal adaptations to wood decay.</title>
        <authorList>
            <person name="Hage H."/>
            <person name="Miyauchi S."/>
            <person name="Viragh M."/>
            <person name="Drula E."/>
            <person name="Min B."/>
            <person name="Chaduli D."/>
            <person name="Navarro D."/>
            <person name="Favel A."/>
            <person name="Norest M."/>
            <person name="Lesage-Meessen L."/>
            <person name="Balint B."/>
            <person name="Merenyi Z."/>
            <person name="de Eugenio L."/>
            <person name="Morin E."/>
            <person name="Martinez A.T."/>
            <person name="Baldrian P."/>
            <person name="Stursova M."/>
            <person name="Martinez M.J."/>
            <person name="Novotny C."/>
            <person name="Magnuson J.K."/>
            <person name="Spatafora J.W."/>
            <person name="Maurice S."/>
            <person name="Pangilinan J."/>
            <person name="Andreopoulos W."/>
            <person name="LaButti K."/>
            <person name="Hundley H."/>
            <person name="Na H."/>
            <person name="Kuo A."/>
            <person name="Barry K."/>
            <person name="Lipzen A."/>
            <person name="Henrissat B."/>
            <person name="Riley R."/>
            <person name="Ahrendt S."/>
            <person name="Nagy L.G."/>
            <person name="Grigoriev I.V."/>
            <person name="Martin F."/>
            <person name="Rosso M.N."/>
        </authorList>
    </citation>
    <scope>NUCLEOTIDE SEQUENCE</scope>
    <source>
        <strain evidence="1">CBS 384.51</strain>
    </source>
</reference>
<accession>A0ACB8UJL2</accession>
<gene>
    <name evidence="1" type="ORF">BDY19DRAFT_912184</name>
</gene>
<keyword evidence="2" id="KW-1185">Reference proteome</keyword>
<protein>
    <submittedName>
        <fullName evidence="1">Uncharacterized protein</fullName>
    </submittedName>
</protein>
<dbReference type="Proteomes" id="UP001055072">
    <property type="component" value="Unassembled WGS sequence"/>
</dbReference>
<evidence type="ECO:0000313" key="2">
    <source>
        <dbReference type="Proteomes" id="UP001055072"/>
    </source>
</evidence>
<comment type="caution">
    <text evidence="1">The sequence shown here is derived from an EMBL/GenBank/DDBJ whole genome shotgun (WGS) entry which is preliminary data.</text>
</comment>
<evidence type="ECO:0000313" key="1">
    <source>
        <dbReference type="EMBL" id="KAI0094307.1"/>
    </source>
</evidence>
<name>A0ACB8UJL2_9APHY</name>
<proteinExistence type="predicted"/>
<sequence>MATRTSKRLDDLPYEILLEIVEFLYINESNAGCNKFRATWVLSRVSRRLRETTLRLLSREITLEPKGDFEVAVARFLPGGKDNYLATSVRSLRTWSKYPHWSSYLPTSWLPNGNFPFTYLTEFDFPYILLDESMINALGRCSQLRKLTVGSCQGWPRAMLEQLPSLSEVHLFAGNCLHGHDLPSYPRVLSYSFITTLSLHNMPAYLVNDCMKSCRFPNLTVFLVQSLLSNPRSLFQFVHSHPTLLEVSVDTDTSVIRFEALLMLIEGTGTWTTTDSTQETNIHEAKVCTIIYEPPDTVPPDLFPVNIVPGVQVICNSFSFVRSHLQPDIPRWSSPFASMSPLYKCISLAIGGLREYPPETVDLDEDDVGVIKALERLSQVAPDLEELRLHVEDYTSTSHFMEWTESMVGRILRNLRHLRKLALYWYVAKTYRFKACWGFQNEYGRRGNRYVPYLDDAEPPYDVKRFRMKMLTLGELEGSIGPFISNRITAGIREALELADEDELDSYDDTLMIRAWKARNEEYADQVAKVVAFVCPQLVAFDWYFLTEKSTPVRGFDDPKTVLWSYKFLRNRSDPCLVEPLGTLRWTGCLLGDPLPLYPLVGQELKRVRNLGERAWVRNLRS</sequence>
<dbReference type="EMBL" id="MU274900">
    <property type="protein sequence ID" value="KAI0094307.1"/>
    <property type="molecule type" value="Genomic_DNA"/>
</dbReference>
<organism evidence="1 2">
    <name type="scientific">Irpex rosettiformis</name>
    <dbReference type="NCBI Taxonomy" id="378272"/>
    <lineage>
        <taxon>Eukaryota</taxon>
        <taxon>Fungi</taxon>
        <taxon>Dikarya</taxon>
        <taxon>Basidiomycota</taxon>
        <taxon>Agaricomycotina</taxon>
        <taxon>Agaricomycetes</taxon>
        <taxon>Polyporales</taxon>
        <taxon>Irpicaceae</taxon>
        <taxon>Irpex</taxon>
    </lineage>
</organism>